<evidence type="ECO:0000256" key="1">
    <source>
        <dbReference type="SAM" id="Phobius"/>
    </source>
</evidence>
<dbReference type="Gene3D" id="3.30.70.1320">
    <property type="entry name" value="Multidrug efflux transporter AcrB pore domain like"/>
    <property type="match status" value="1"/>
</dbReference>
<comment type="caution">
    <text evidence="2">The sequence shown here is derived from an EMBL/GenBank/DDBJ whole genome shotgun (WGS) entry which is preliminary data.</text>
</comment>
<feature type="transmembrane region" description="Helical" evidence="1">
    <location>
        <begin position="12"/>
        <end position="32"/>
    </location>
</feature>
<accession>F7NMA1</accession>
<dbReference type="AlphaFoldDB" id="F7NMA1"/>
<dbReference type="OrthoDB" id="8270at2"/>
<keyword evidence="3" id="KW-1185">Reference proteome</keyword>
<dbReference type="Proteomes" id="UP000003240">
    <property type="component" value="Unassembled WGS sequence"/>
</dbReference>
<dbReference type="STRING" id="1009370.ALO_16142"/>
<keyword evidence="1" id="KW-1133">Transmembrane helix</keyword>
<dbReference type="PANTHER" id="PTHR32063:SF0">
    <property type="entry name" value="SWARMING MOTILITY PROTEIN SWRC"/>
    <property type="match status" value="1"/>
</dbReference>
<dbReference type="GO" id="GO:0042910">
    <property type="term" value="F:xenobiotic transmembrane transporter activity"/>
    <property type="evidence" value="ECO:0007669"/>
    <property type="project" value="TreeGrafter"/>
</dbReference>
<dbReference type="Gene3D" id="1.20.1640.10">
    <property type="entry name" value="Multidrug efflux transporter AcrB transmembrane domain"/>
    <property type="match status" value="2"/>
</dbReference>
<dbReference type="EMBL" id="AFGF01000163">
    <property type="protein sequence ID" value="EGO62839.1"/>
    <property type="molecule type" value="Genomic_DNA"/>
</dbReference>
<dbReference type="PRINTS" id="PR00702">
    <property type="entry name" value="ACRIFLAVINRP"/>
</dbReference>
<dbReference type="RefSeq" id="WP_004097517.1">
    <property type="nucleotide sequence ID" value="NZ_AFGF01000163.1"/>
</dbReference>
<sequence length="1033" mass="111833">MTVTEVAIKRPILIIVAFLAIALSGIFCYSNLKYELFPSMTIPVVTVATVYPGAAAGEVESAVTKKIEEAVSGINKVKTVQASSEEGLSVVTVEFLQDADIEIALQNTQRKVNQILADLPAGVKTPSLSTFSINDLPVMRISVSSDMEPKAFYRFLNDFINPQLVKQPGVGQVSLVGGEQREIRVNVDSQKLQIYGLSNLQVAQAIKDANLDYPTGKIKDHDGQYVLRLAGKLNSLDQLKNLAIGQSKSGGEILLSDLAEVRDGSKDQTTISRSNGKTTVGLLVQKQSDANQVEVCRAVREALLTLEEQNQTIHLKFDIISDSSLFIMDSADAVIADLGLAVLLVALVMLVFLHSLRSSLIVMVAIPTSLVATFIGMWAFDFTLNMMTLLAMSLVIGILVDDSIVVLENIHHHLEQGEDQKDAALNGRNEIGFTALSITLVDVVVFLPLAMVTGLIGGITRQFSLVVVISTLMSLLVSFTVTPMLASRFSRVERLSKDSMMGRFGLWVEAKYAALAAEYLKLLRWSLGNRGKTLLIAGMLFAAALFLLPFGFIGAEFMPAMDRGELLVQIELTNRAKLEQTSQITRQAEQILAEFPEVAKTFTTVGTASGMFTASTASNMSEIQVLLFPKNERSRSTAQVSRAMKRELDRIPGVKTHVSPINITGTADNAPIQLVISGPNWESAYQAAIRIQTVMEGIPGAYDLQLSAKEGQPEIRIEADRGKLAKLGLNISEVGAVLQTGFTGDDQSKFKDKDGNEYDIRVMYDPLDRSRTADVGGLTIFNNSGQPVQLSEFATITTAAGPNKLERRDRNYAITISAQAAGRTSGDIGNDIAAALKTLELPPGITCQFSGDLEQQDDAFGSLGLALLAGIISVYLIMTALYDSFIYPFAILFSVPLAFIGSLLALGLTGNSLSIFSIMGMIMQVGLVSKNAILLVDFANRARESGAGMREALLEAGQERLRPILMTTLTMILGMMPLALSHTPGSEFKHGLGWALIGGLTSSMVMTLLVVPVVYTAIEQIRTSFSRTYQNTR</sequence>
<reference evidence="2 3" key="1">
    <citation type="journal article" date="2011" name="EMBO J.">
        <title>Structural diversity of bacterial flagellar motors.</title>
        <authorList>
            <person name="Chen S."/>
            <person name="Beeby M."/>
            <person name="Murphy G.E."/>
            <person name="Leadbetter J.R."/>
            <person name="Hendrixson D.R."/>
            <person name="Briegel A."/>
            <person name="Li Z."/>
            <person name="Shi J."/>
            <person name="Tocheva E.I."/>
            <person name="Muller A."/>
            <person name="Dobro M.J."/>
            <person name="Jensen G.J."/>
        </authorList>
    </citation>
    <scope>NUCLEOTIDE SEQUENCE [LARGE SCALE GENOMIC DNA]</scope>
    <source>
        <strain evidence="2 3">DSM 6540</strain>
    </source>
</reference>
<keyword evidence="1" id="KW-0472">Membrane</keyword>
<feature type="transmembrane region" description="Helical" evidence="1">
    <location>
        <begin position="914"/>
        <end position="940"/>
    </location>
</feature>
<feature type="transmembrane region" description="Helical" evidence="1">
    <location>
        <begin position="961"/>
        <end position="980"/>
    </location>
</feature>
<organism evidence="2 3">
    <name type="scientific">Acetonema longum DSM 6540</name>
    <dbReference type="NCBI Taxonomy" id="1009370"/>
    <lineage>
        <taxon>Bacteria</taxon>
        <taxon>Bacillati</taxon>
        <taxon>Bacillota</taxon>
        <taxon>Negativicutes</taxon>
        <taxon>Acetonemataceae</taxon>
        <taxon>Acetonema</taxon>
    </lineage>
</organism>
<feature type="transmembrane region" description="Helical" evidence="1">
    <location>
        <begin position="431"/>
        <end position="457"/>
    </location>
</feature>
<feature type="transmembrane region" description="Helical" evidence="1">
    <location>
        <begin position="992"/>
        <end position="1018"/>
    </location>
</feature>
<dbReference type="Pfam" id="PF00873">
    <property type="entry name" value="ACR_tran"/>
    <property type="match status" value="1"/>
</dbReference>
<dbReference type="Gene3D" id="3.30.2090.10">
    <property type="entry name" value="Multidrug efflux transporter AcrB TolC docking domain, DN and DC subdomains"/>
    <property type="match status" value="2"/>
</dbReference>
<gene>
    <name evidence="2" type="ORF">ALO_16142</name>
</gene>
<dbReference type="InterPro" id="IPR027463">
    <property type="entry name" value="AcrB_DN_DC_subdom"/>
</dbReference>
<dbReference type="SUPFAM" id="SSF82693">
    <property type="entry name" value="Multidrug efflux transporter AcrB pore domain, PN1, PN2, PC1 and PC2 subdomains"/>
    <property type="match status" value="3"/>
</dbReference>
<dbReference type="GO" id="GO:0005886">
    <property type="term" value="C:plasma membrane"/>
    <property type="evidence" value="ECO:0007669"/>
    <property type="project" value="TreeGrafter"/>
</dbReference>
<protein>
    <submittedName>
        <fullName evidence="2">Acriflavin resistance protein</fullName>
    </submittedName>
</protein>
<keyword evidence="1" id="KW-0812">Transmembrane</keyword>
<feature type="transmembrane region" description="Helical" evidence="1">
    <location>
        <begin position="463"/>
        <end position="486"/>
    </location>
</feature>
<dbReference type="Gene3D" id="3.30.70.1440">
    <property type="entry name" value="Multidrug efflux transporter AcrB pore domain"/>
    <property type="match status" value="1"/>
</dbReference>
<dbReference type="SUPFAM" id="SSF82866">
    <property type="entry name" value="Multidrug efflux transporter AcrB transmembrane domain"/>
    <property type="match status" value="2"/>
</dbReference>
<proteinExistence type="predicted"/>
<evidence type="ECO:0000313" key="3">
    <source>
        <dbReference type="Proteomes" id="UP000003240"/>
    </source>
</evidence>
<dbReference type="PANTHER" id="PTHR32063">
    <property type="match status" value="1"/>
</dbReference>
<feature type="transmembrane region" description="Helical" evidence="1">
    <location>
        <begin position="859"/>
        <end position="878"/>
    </location>
</feature>
<evidence type="ECO:0000313" key="2">
    <source>
        <dbReference type="EMBL" id="EGO62839.1"/>
    </source>
</evidence>
<feature type="transmembrane region" description="Helical" evidence="1">
    <location>
        <begin position="360"/>
        <end position="380"/>
    </location>
</feature>
<feature type="transmembrane region" description="Helical" evidence="1">
    <location>
        <begin position="885"/>
        <end position="908"/>
    </location>
</feature>
<feature type="transmembrane region" description="Helical" evidence="1">
    <location>
        <begin position="534"/>
        <end position="553"/>
    </location>
</feature>
<dbReference type="eggNOG" id="COG0841">
    <property type="taxonomic scope" value="Bacteria"/>
</dbReference>
<feature type="transmembrane region" description="Helical" evidence="1">
    <location>
        <begin position="333"/>
        <end position="353"/>
    </location>
</feature>
<dbReference type="Gene3D" id="3.30.70.1430">
    <property type="entry name" value="Multidrug efflux transporter AcrB pore domain"/>
    <property type="match status" value="2"/>
</dbReference>
<name>F7NMA1_9FIRM</name>
<dbReference type="SUPFAM" id="SSF82714">
    <property type="entry name" value="Multidrug efflux transporter AcrB TolC docking domain, DN and DC subdomains"/>
    <property type="match status" value="2"/>
</dbReference>
<dbReference type="InterPro" id="IPR001036">
    <property type="entry name" value="Acrflvin-R"/>
</dbReference>